<dbReference type="GO" id="GO:0005634">
    <property type="term" value="C:nucleus"/>
    <property type="evidence" value="ECO:0007669"/>
    <property type="project" value="UniProtKB-SubCell"/>
</dbReference>
<comment type="function">
    <text evidence="1">May be involved in a process influencing telomere capping.</text>
</comment>
<dbReference type="InterPro" id="IPR039024">
    <property type="entry name" value="RTC4"/>
</dbReference>
<dbReference type="SMART" id="SM01312">
    <property type="entry name" value="RTC4"/>
    <property type="match status" value="1"/>
</dbReference>
<dbReference type="Pfam" id="PF14474">
    <property type="entry name" value="RTC4"/>
    <property type="match status" value="1"/>
</dbReference>
<evidence type="ECO:0000256" key="7">
    <source>
        <dbReference type="ARBA" id="ARBA00023242"/>
    </source>
</evidence>
<evidence type="ECO:0000256" key="6">
    <source>
        <dbReference type="ARBA" id="ARBA00022490"/>
    </source>
</evidence>
<dbReference type="InterPro" id="IPR028094">
    <property type="entry name" value="RTC4_C"/>
</dbReference>
<comment type="caution">
    <text evidence="9">The sequence shown here is derived from an EMBL/GenBank/DDBJ whole genome shotgun (WGS) entry which is preliminary data.</text>
</comment>
<keyword evidence="7" id="KW-0539">Nucleus</keyword>
<dbReference type="Proteomes" id="UP000738359">
    <property type="component" value="Unassembled WGS sequence"/>
</dbReference>
<dbReference type="PANTHER" id="PTHR41391:SF1">
    <property type="entry name" value="RESTRICTION OF TELOMERE CAPPING PROTEIN 4"/>
    <property type="match status" value="1"/>
</dbReference>
<gene>
    <name evidence="9" type="ORF">BGZ70_002059</name>
</gene>
<evidence type="ECO:0000313" key="10">
    <source>
        <dbReference type="Proteomes" id="UP000738359"/>
    </source>
</evidence>
<reference evidence="9" key="1">
    <citation type="journal article" date="2020" name="Fungal Divers.">
        <title>Resolving the Mortierellaceae phylogeny through synthesis of multi-gene phylogenetics and phylogenomics.</title>
        <authorList>
            <person name="Vandepol N."/>
            <person name="Liber J."/>
            <person name="Desiro A."/>
            <person name="Na H."/>
            <person name="Kennedy M."/>
            <person name="Barry K."/>
            <person name="Grigoriev I.V."/>
            <person name="Miller A.N."/>
            <person name="O'Donnell K."/>
            <person name="Stajich J.E."/>
            <person name="Bonito G."/>
        </authorList>
    </citation>
    <scope>NUCLEOTIDE SEQUENCE</scope>
    <source>
        <strain evidence="9">CK1249</strain>
    </source>
</reference>
<accession>A0A9P6LWE2</accession>
<comment type="similarity">
    <text evidence="4">Belongs to the RTC4 family.</text>
</comment>
<keyword evidence="10" id="KW-1185">Reference proteome</keyword>
<evidence type="ECO:0000259" key="8">
    <source>
        <dbReference type="SMART" id="SM01312"/>
    </source>
</evidence>
<evidence type="ECO:0000256" key="4">
    <source>
        <dbReference type="ARBA" id="ARBA00009461"/>
    </source>
</evidence>
<evidence type="ECO:0000256" key="1">
    <source>
        <dbReference type="ARBA" id="ARBA00002738"/>
    </source>
</evidence>
<keyword evidence="6" id="KW-0963">Cytoplasm</keyword>
<organism evidence="9 10">
    <name type="scientific">Mortierella alpina</name>
    <name type="common">Oleaginous fungus</name>
    <name type="synonym">Mortierella renispora</name>
    <dbReference type="NCBI Taxonomy" id="64518"/>
    <lineage>
        <taxon>Eukaryota</taxon>
        <taxon>Fungi</taxon>
        <taxon>Fungi incertae sedis</taxon>
        <taxon>Mucoromycota</taxon>
        <taxon>Mortierellomycotina</taxon>
        <taxon>Mortierellomycetes</taxon>
        <taxon>Mortierellales</taxon>
        <taxon>Mortierellaceae</taxon>
        <taxon>Mortierella</taxon>
    </lineage>
</organism>
<name>A0A9P6LWE2_MORAP</name>
<protein>
    <recommendedName>
        <fullName evidence="5">Restriction of telomere capping protein 4</fullName>
    </recommendedName>
</protein>
<dbReference type="EMBL" id="JAAAHY010001488">
    <property type="protein sequence ID" value="KAF9948766.1"/>
    <property type="molecule type" value="Genomic_DNA"/>
</dbReference>
<dbReference type="PANTHER" id="PTHR41391">
    <property type="entry name" value="RESTRICTION OF TELOMERE CAPPING PROTEIN 4"/>
    <property type="match status" value="1"/>
</dbReference>
<evidence type="ECO:0000313" key="9">
    <source>
        <dbReference type="EMBL" id="KAF9948766.1"/>
    </source>
</evidence>
<comment type="subcellular location">
    <subcellularLocation>
        <location evidence="3">Cytoplasm</location>
    </subcellularLocation>
    <subcellularLocation>
        <location evidence="2">Nucleus</location>
    </subcellularLocation>
</comment>
<evidence type="ECO:0000256" key="3">
    <source>
        <dbReference type="ARBA" id="ARBA00004496"/>
    </source>
</evidence>
<feature type="domain" description="Restriction of telomere capping protein 4 C-terminal" evidence="8">
    <location>
        <begin position="22"/>
        <end position="148"/>
    </location>
</feature>
<sequence length="154" mass="17553">MHIDFSKLDGRVAEMEGELRGIIERSVQSPYLDKALKNYERMGTLGARRPHVVLANVDQTLPGYYGSKGSAEMFRILATMFIESNVLTSERAHPQKPVEYIQQVLIPETAMRLIQQDRSLLQNRDVTLEEAQEVMTSSVEFGGYVHDVEQNHLF</sequence>
<evidence type="ECO:0000256" key="2">
    <source>
        <dbReference type="ARBA" id="ARBA00004123"/>
    </source>
</evidence>
<proteinExistence type="inferred from homology"/>
<dbReference type="OrthoDB" id="128308at2759"/>
<dbReference type="GO" id="GO:0005737">
    <property type="term" value="C:cytoplasm"/>
    <property type="evidence" value="ECO:0007669"/>
    <property type="project" value="UniProtKB-SubCell"/>
</dbReference>
<dbReference type="AlphaFoldDB" id="A0A9P6LWE2"/>
<evidence type="ECO:0000256" key="5">
    <source>
        <dbReference type="ARBA" id="ARBA00015162"/>
    </source>
</evidence>